<gene>
    <name evidence="1" type="ORF">TRV642_2888</name>
</gene>
<proteinExistence type="predicted"/>
<organism evidence="1 2">
    <name type="scientific">Flavobacterium collinsii</name>
    <dbReference type="NCBI Taxonomy" id="1114861"/>
    <lineage>
        <taxon>Bacteria</taxon>
        <taxon>Pseudomonadati</taxon>
        <taxon>Bacteroidota</taxon>
        <taxon>Flavobacteriia</taxon>
        <taxon>Flavobacteriales</taxon>
        <taxon>Flavobacteriaceae</taxon>
        <taxon>Flavobacterium</taxon>
    </lineage>
</organism>
<evidence type="ECO:0000313" key="2">
    <source>
        <dbReference type="Proteomes" id="UP001152749"/>
    </source>
</evidence>
<reference evidence="1" key="1">
    <citation type="submission" date="2022-09" db="EMBL/GenBank/DDBJ databases">
        <authorList>
            <person name="Duchaud E."/>
        </authorList>
    </citation>
    <scope>NUCLEOTIDE SEQUENCE</scope>
    <source>
        <strain evidence="1">TRV642</strain>
    </source>
</reference>
<dbReference type="AlphaFoldDB" id="A0A9W4TIL4"/>
<accession>A0A9W4TIL4</accession>
<dbReference type="EMBL" id="OX336425">
    <property type="protein sequence ID" value="CAI2767729.1"/>
    <property type="molecule type" value="Genomic_DNA"/>
</dbReference>
<dbReference type="PROSITE" id="PS51257">
    <property type="entry name" value="PROKAR_LIPOPROTEIN"/>
    <property type="match status" value="1"/>
</dbReference>
<dbReference type="Proteomes" id="UP001152749">
    <property type="component" value="Chromosome"/>
</dbReference>
<name>A0A9W4TIL4_9FLAO</name>
<sequence>MIMESKIYPVTMRVFSSLLFVLSVQVSLACGWSVSPETSRLVLFKAQREGFFKLTPFYYSADNYYATNTVSGVDQELNCIEWTKKLGSQVNPKDVHVILYETDAETFETAYETRSLKKVFEKNSFIEALVLSRNKALLHYILFAKKLEYNSNTDVKWESWDTVSYDSKDHKLAEVGDFEKKIRTARDPFLKQRYAFLMLRYSFYASDKEEVIRLYDTYFTDYKNTILEPWALYYKALCIENLPLQNYLLSKVFASCEEKSFAVVQHYNWKLTTETLALAQNDEERSVILAIESLRNPAPDLKTIQEVYKGSPNSLYLSFLIGREVNKLEDWIFTPMYTNDGTPSVVFDSTSWYENYAKAKDENFNKDILYLRELEYFLISIREQTSGEQKDYITAAIAQLCFIDDDIDSGKKYTNMISDKANPSIQMQKNIQLALVSLKQDDLKNEKVQNQLFQYFDSAENLIEKDHGVFKNLYSLYRIASADFAKQGDRVTAGLLAMKSDIKNEGEYSAYGGTPYYYNYIGHFDRNNATTADVDRLIALQEKKDKTPFETYICLGTMAPNVNYYRDLKGTIAFRNNDLELAYKTFASMPQDFWEKNYAYKDYLNENPFLPKILQTAEERKFNYRFNKTDFIAQLIQLKKQNTAASNLKLAHAYFNVSYLGNSWMMTAYDWTSGASYVDYVYGDNSENEKKYQKGNYYNLKMAKMYYEKALKMSKNNNEKALASLMIFECNYYDHYANLVSAEEEEKNPFKAGQELFNFYSVYRKTTAFQKYNCPLLKAYLK</sequence>
<protein>
    <submittedName>
        <fullName evidence="1">Uncharacterized protein</fullName>
    </submittedName>
</protein>
<dbReference type="KEGG" id="fcs:TRV642_2888"/>
<evidence type="ECO:0000313" key="1">
    <source>
        <dbReference type="EMBL" id="CAI2767729.1"/>
    </source>
</evidence>